<protein>
    <submittedName>
        <fullName evidence="2">Peptidase M56 family protein</fullName>
    </submittedName>
</protein>
<sequence>MNTPTFTPERSDAWREAIVKHVSVEAEALSRRPNRAVIATVSTGVGFLVLGGGLTAAAAAGLLDWPFSVNAPLPGGEIVTVLPPEAVGRDDGDLPTEGLLVDQTGAGSAQVTLPSPPSEATHVSVQITCLSAGTISFGTDPLNSPEIICEQGDDPASTWYDFPVNGQDSIFLTSPVDVRWRIAAVYVAREATDWGVNAKGETFGVANETGTPDLIAVLTTEGRPGYVYTAELAEIDGTAAAKEFTSPADALRWQEEQRGKRLSVPVYLSDGETVIGEFVLQNP</sequence>
<dbReference type="KEGG" id="malk:MalAC0309_2002"/>
<keyword evidence="1" id="KW-0812">Transmembrane</keyword>
<dbReference type="EMBL" id="AP017315">
    <property type="protein sequence ID" value="BAU32847.1"/>
    <property type="molecule type" value="Genomic_DNA"/>
</dbReference>
<accession>A0A0U5BF33</accession>
<evidence type="ECO:0000313" key="2">
    <source>
        <dbReference type="EMBL" id="BAU32847.1"/>
    </source>
</evidence>
<name>A0A0U5BF33_9MICO</name>
<reference evidence="3" key="1">
    <citation type="submission" date="2015-12" db="EMBL/GenBank/DDBJ databases">
        <authorList>
            <person name="Shamseldin A."/>
            <person name="Moawad H."/>
            <person name="Abd El-Rahim W.M."/>
            <person name="Sadowsky M.J."/>
        </authorList>
    </citation>
    <scope>NUCLEOTIDE SEQUENCE [LARGE SCALE GENOMIC DNA]</scope>
    <source>
        <strain evidence="3">JAM AC0309</strain>
    </source>
</reference>
<evidence type="ECO:0000313" key="3">
    <source>
        <dbReference type="Proteomes" id="UP000218965"/>
    </source>
</evidence>
<keyword evidence="1" id="KW-1133">Transmembrane helix</keyword>
<dbReference type="OrthoDB" id="3786257at2"/>
<keyword evidence="1" id="KW-0472">Membrane</keyword>
<evidence type="ECO:0000256" key="1">
    <source>
        <dbReference type="SAM" id="Phobius"/>
    </source>
</evidence>
<dbReference type="RefSeq" id="WP_096422300.1">
    <property type="nucleotide sequence ID" value="NZ_AP017315.1"/>
</dbReference>
<reference evidence="2 3" key="2">
    <citation type="submission" date="2016-01" db="EMBL/GenBank/DDBJ databases">
        <title>Microcella alkaliphila JAM AC0309 whole genome shotgun sequence.</title>
        <authorList>
            <person name="Kurata A."/>
            <person name="Hirose Y."/>
            <person name="Kishimoto N."/>
            <person name="Kobayashi T."/>
        </authorList>
    </citation>
    <scope>NUCLEOTIDE SEQUENCE [LARGE SCALE GENOMIC DNA]</scope>
    <source>
        <strain evidence="2 3">JAM AC0309</strain>
    </source>
</reference>
<proteinExistence type="predicted"/>
<dbReference type="Proteomes" id="UP000218965">
    <property type="component" value="Chromosome"/>
</dbReference>
<organism evidence="2 3">
    <name type="scientific">Microcella alkaliphila</name>
    <dbReference type="NCBI Taxonomy" id="279828"/>
    <lineage>
        <taxon>Bacteria</taxon>
        <taxon>Bacillati</taxon>
        <taxon>Actinomycetota</taxon>
        <taxon>Actinomycetes</taxon>
        <taxon>Micrococcales</taxon>
        <taxon>Microbacteriaceae</taxon>
        <taxon>Microcella</taxon>
    </lineage>
</organism>
<gene>
    <name evidence="2" type="ORF">MalAC0309_2002</name>
</gene>
<dbReference type="AlphaFoldDB" id="A0A0U5BF33"/>
<feature type="transmembrane region" description="Helical" evidence="1">
    <location>
        <begin position="36"/>
        <end position="63"/>
    </location>
</feature>